<keyword evidence="2" id="KW-0575">Peroxidase</keyword>
<name>A0ABW5LE22_9FLAO</name>
<keyword evidence="3" id="KW-1185">Reference proteome</keyword>
<dbReference type="GO" id="GO:0004601">
    <property type="term" value="F:peroxidase activity"/>
    <property type="evidence" value="ECO:0007669"/>
    <property type="project" value="UniProtKB-KW"/>
</dbReference>
<dbReference type="PANTHER" id="PTHR34599">
    <property type="entry name" value="PEROXIDASE-RELATED"/>
    <property type="match status" value="1"/>
</dbReference>
<dbReference type="InterPro" id="IPR036938">
    <property type="entry name" value="PAP2/HPO_sf"/>
</dbReference>
<dbReference type="RefSeq" id="WP_378292143.1">
    <property type="nucleotide sequence ID" value="NZ_JBHULE010000019.1"/>
</dbReference>
<evidence type="ECO:0000313" key="3">
    <source>
        <dbReference type="Proteomes" id="UP001597319"/>
    </source>
</evidence>
<evidence type="ECO:0000259" key="1">
    <source>
        <dbReference type="Pfam" id="PF01569"/>
    </source>
</evidence>
<dbReference type="CDD" id="cd03398">
    <property type="entry name" value="PAP2_haloperoxidase"/>
    <property type="match status" value="1"/>
</dbReference>
<dbReference type="PANTHER" id="PTHR34599:SF1">
    <property type="entry name" value="PHOSPHATIDIC ACID PHOSPHATASE TYPE 2_HALOPEROXIDASE DOMAIN-CONTAINING PROTEIN"/>
    <property type="match status" value="1"/>
</dbReference>
<evidence type="ECO:0000313" key="2">
    <source>
        <dbReference type="EMBL" id="MFD2563045.1"/>
    </source>
</evidence>
<sequence>MEKQKFMKCFSKSENKTLVAISKAMPILVLLLVLSVSCQKEVKEIEITSDDYHKAVDKVTEVMVHDIFSPPVASRIYNYANIAAYEVIRQEGNNYKTLASQLHELRPVPKADTTKNINYKLSALVAYLEVGKSLLFSEDRVEAYRDSLYNSWKLQNEETFNDSKTYGLQVAEHIKNWYATDNYAQTRTMPKFSVNTDDPSRWQPTPPDYMDGIEPHWKEIRPSIIDSSSQFKPARYPDFSLEKDTPFYKELMETYEVGQKIKEEGEDSEKLEIAQFWDCNPYVSTHKGHLMFATKKITPGAHWIGICKIACKKTNADFAKTVFAYTKTSIAIADAFISCWDEKYRSNLIRPETLINQHIDENWTPVLQTPPFPEYTSGHSVVSGAASTVLTDIFGDNFAFDDDTELQYGLPVRSFKSFNKAADEAAISRLYGGIHYRAAIDLGLDQGRSLGSFVVRKLKMNSSNSGVASSN</sequence>
<feature type="domain" description="Phosphatidic acid phosphatase type 2/haloperoxidase" evidence="1">
    <location>
        <begin position="329"/>
        <end position="459"/>
    </location>
</feature>
<dbReference type="SUPFAM" id="SSF48317">
    <property type="entry name" value="Acid phosphatase/Vanadium-dependent haloperoxidase"/>
    <property type="match status" value="1"/>
</dbReference>
<proteinExistence type="predicted"/>
<organism evidence="2 3">
    <name type="scientific">Aquimarina rubra</name>
    <dbReference type="NCBI Taxonomy" id="1920033"/>
    <lineage>
        <taxon>Bacteria</taxon>
        <taxon>Pseudomonadati</taxon>
        <taxon>Bacteroidota</taxon>
        <taxon>Flavobacteriia</taxon>
        <taxon>Flavobacteriales</taxon>
        <taxon>Flavobacteriaceae</taxon>
        <taxon>Aquimarina</taxon>
    </lineage>
</organism>
<dbReference type="EC" id="1.11.1.-" evidence="2"/>
<dbReference type="EMBL" id="JBHULE010000019">
    <property type="protein sequence ID" value="MFD2563045.1"/>
    <property type="molecule type" value="Genomic_DNA"/>
</dbReference>
<protein>
    <submittedName>
        <fullName evidence="2">Vanadium-dependent haloperoxidase</fullName>
        <ecNumber evidence="2">1.11.1.-</ecNumber>
    </submittedName>
</protein>
<dbReference type="Gene3D" id="1.10.606.20">
    <property type="match status" value="1"/>
</dbReference>
<dbReference type="Proteomes" id="UP001597319">
    <property type="component" value="Unassembled WGS sequence"/>
</dbReference>
<dbReference type="InterPro" id="IPR000326">
    <property type="entry name" value="PAP2/HPO"/>
</dbReference>
<dbReference type="InterPro" id="IPR052559">
    <property type="entry name" value="V-haloperoxidase"/>
</dbReference>
<comment type="caution">
    <text evidence="2">The sequence shown here is derived from an EMBL/GenBank/DDBJ whole genome shotgun (WGS) entry which is preliminary data.</text>
</comment>
<keyword evidence="2" id="KW-0560">Oxidoreductase</keyword>
<accession>A0ABW5LE22</accession>
<reference evidence="3" key="1">
    <citation type="journal article" date="2019" name="Int. J. Syst. Evol. Microbiol.">
        <title>The Global Catalogue of Microorganisms (GCM) 10K type strain sequencing project: providing services to taxonomists for standard genome sequencing and annotation.</title>
        <authorList>
            <consortium name="The Broad Institute Genomics Platform"/>
            <consortium name="The Broad Institute Genome Sequencing Center for Infectious Disease"/>
            <person name="Wu L."/>
            <person name="Ma J."/>
        </authorList>
    </citation>
    <scope>NUCLEOTIDE SEQUENCE [LARGE SCALE GENOMIC DNA]</scope>
    <source>
        <strain evidence="3">KCTC 52274</strain>
    </source>
</reference>
<dbReference type="Pfam" id="PF01569">
    <property type="entry name" value="PAP2"/>
    <property type="match status" value="1"/>
</dbReference>
<gene>
    <name evidence="2" type="ORF">ACFSR1_10245</name>
</gene>